<reference evidence="2 3" key="1">
    <citation type="submission" date="2019-03" db="EMBL/GenBank/DDBJ databases">
        <title>Draft genome sequences of novel Actinobacteria.</title>
        <authorList>
            <person name="Sahin N."/>
            <person name="Ay H."/>
            <person name="Saygin H."/>
        </authorList>
    </citation>
    <scope>NUCLEOTIDE SEQUENCE [LARGE SCALE GENOMIC DNA]</scope>
    <source>
        <strain evidence="2 3">H3C3</strain>
    </source>
</reference>
<dbReference type="EMBL" id="SMKU01000292">
    <property type="protein sequence ID" value="TDD71177.1"/>
    <property type="molecule type" value="Genomic_DNA"/>
</dbReference>
<evidence type="ECO:0000313" key="3">
    <source>
        <dbReference type="Proteomes" id="UP000294513"/>
    </source>
</evidence>
<organism evidence="2 3">
    <name type="scientific">Actinomadura rubrisoli</name>
    <dbReference type="NCBI Taxonomy" id="2530368"/>
    <lineage>
        <taxon>Bacteria</taxon>
        <taxon>Bacillati</taxon>
        <taxon>Actinomycetota</taxon>
        <taxon>Actinomycetes</taxon>
        <taxon>Streptosporangiales</taxon>
        <taxon>Thermomonosporaceae</taxon>
        <taxon>Actinomadura</taxon>
    </lineage>
</organism>
<protein>
    <submittedName>
        <fullName evidence="2">Uncharacterized protein</fullName>
    </submittedName>
</protein>
<comment type="caution">
    <text evidence="2">The sequence shown here is derived from an EMBL/GenBank/DDBJ whole genome shotgun (WGS) entry which is preliminary data.</text>
</comment>
<keyword evidence="3" id="KW-1185">Reference proteome</keyword>
<dbReference type="Proteomes" id="UP000294513">
    <property type="component" value="Unassembled WGS sequence"/>
</dbReference>
<dbReference type="AlphaFoldDB" id="A0A4V2YST2"/>
<feature type="region of interest" description="Disordered" evidence="1">
    <location>
        <begin position="22"/>
        <end position="94"/>
    </location>
</feature>
<gene>
    <name evidence="2" type="ORF">E1298_35965</name>
</gene>
<accession>A0A4V2YST2</accession>
<feature type="compositionally biased region" description="Low complexity" evidence="1">
    <location>
        <begin position="77"/>
        <end position="94"/>
    </location>
</feature>
<evidence type="ECO:0000256" key="1">
    <source>
        <dbReference type="SAM" id="MobiDB-lite"/>
    </source>
</evidence>
<evidence type="ECO:0000313" key="2">
    <source>
        <dbReference type="EMBL" id="TDD71177.1"/>
    </source>
</evidence>
<dbReference type="RefSeq" id="WP_131901378.1">
    <property type="nucleotide sequence ID" value="NZ_SMKU01000292.1"/>
</dbReference>
<sequence length="94" mass="9190">MRIIIEFDGTAAVPVAVQEAAPAVREGTAEPRTIDAGPAPAGYEAEGAPPAFSGPPRDGVPHEGAPREGAPAPFGNGRAAEAGPDLAAGAAPVL</sequence>
<feature type="compositionally biased region" description="Low complexity" evidence="1">
    <location>
        <begin position="36"/>
        <end position="51"/>
    </location>
</feature>
<name>A0A4V2YST2_9ACTN</name>
<proteinExistence type="predicted"/>